<reference evidence="2" key="1">
    <citation type="submission" date="2016-10" db="EMBL/GenBank/DDBJ databases">
        <authorList>
            <person name="Varghese N."/>
            <person name="Submissions S."/>
        </authorList>
    </citation>
    <scope>NUCLEOTIDE SEQUENCE [LARGE SCALE GENOMIC DNA]</scope>
    <source>
        <strain evidence="2">CGMCC 1.6474</strain>
    </source>
</reference>
<proteinExistence type="predicted"/>
<organism evidence="1 2">
    <name type="scientific">Methylorubrum salsuginis</name>
    <dbReference type="NCBI Taxonomy" id="414703"/>
    <lineage>
        <taxon>Bacteria</taxon>
        <taxon>Pseudomonadati</taxon>
        <taxon>Pseudomonadota</taxon>
        <taxon>Alphaproteobacteria</taxon>
        <taxon>Hyphomicrobiales</taxon>
        <taxon>Methylobacteriaceae</taxon>
        <taxon>Methylorubrum</taxon>
    </lineage>
</organism>
<keyword evidence="2" id="KW-1185">Reference proteome</keyword>
<dbReference type="AlphaFoldDB" id="A0A1I4ISQ0"/>
<dbReference type="EMBL" id="FOSV01000018">
    <property type="protein sequence ID" value="SFL56796.1"/>
    <property type="molecule type" value="Genomic_DNA"/>
</dbReference>
<protein>
    <submittedName>
        <fullName evidence="1">Uncharacterized protein</fullName>
    </submittedName>
</protein>
<dbReference type="RefSeq" id="WP_165616493.1">
    <property type="nucleotide sequence ID" value="NZ_FOSV01000018.1"/>
</dbReference>
<sequence>MSIIDHISDLRAELAGSILTRQERAMLEAELAAALAARVEASRATRTAERP</sequence>
<evidence type="ECO:0000313" key="1">
    <source>
        <dbReference type="EMBL" id="SFL56796.1"/>
    </source>
</evidence>
<dbReference type="Proteomes" id="UP000198804">
    <property type="component" value="Unassembled WGS sequence"/>
</dbReference>
<accession>A0A1I4ISQ0</accession>
<name>A0A1I4ISQ0_9HYPH</name>
<evidence type="ECO:0000313" key="2">
    <source>
        <dbReference type="Proteomes" id="UP000198804"/>
    </source>
</evidence>
<gene>
    <name evidence="1" type="ORF">SAMN04488125_11823</name>
</gene>